<gene>
    <name evidence="1" type="ORF">C5468_21355</name>
</gene>
<dbReference type="EMBL" id="PUJX01000032">
    <property type="protein sequence ID" value="TDB45327.1"/>
    <property type="molecule type" value="Genomic_DNA"/>
</dbReference>
<protein>
    <submittedName>
        <fullName evidence="1">Uncharacterized protein</fullName>
    </submittedName>
</protein>
<organism evidence="1 2">
    <name type="scientific">Photorhabdus luminescens subsp. mexicana</name>
    <dbReference type="NCBI Taxonomy" id="2100167"/>
    <lineage>
        <taxon>Bacteria</taxon>
        <taxon>Pseudomonadati</taxon>
        <taxon>Pseudomonadota</taxon>
        <taxon>Gammaproteobacteria</taxon>
        <taxon>Enterobacterales</taxon>
        <taxon>Morganellaceae</taxon>
        <taxon>Photorhabdus</taxon>
    </lineage>
</organism>
<dbReference type="Proteomes" id="UP000295550">
    <property type="component" value="Unassembled WGS sequence"/>
</dbReference>
<evidence type="ECO:0000313" key="2">
    <source>
        <dbReference type="Proteomes" id="UP000295550"/>
    </source>
</evidence>
<comment type="caution">
    <text evidence="1">The sequence shown here is derived from an EMBL/GenBank/DDBJ whole genome shotgun (WGS) entry which is preliminary data.</text>
</comment>
<name>A0A4R4IWL5_PHOLU</name>
<reference evidence="1 2" key="1">
    <citation type="journal article" date="2019" name="Int. J. Syst. Evol. Microbiol.">
        <title>Photorhabdus khanii subsp. guanajuatensis subsp. nov., isolated from Heterorhabditis atacamensis, and Photorhabdus luminescens subsp. mexicana subsp. nov., isolated from Heterorhabditis mexicana entomopathogenic nematodes.</title>
        <authorList>
            <person name="Machado R.A.R."/>
            <person name="Bruno P."/>
            <person name="Arce C.C.M."/>
            <person name="Liechti N."/>
            <person name="Kohler A."/>
            <person name="Bernal J."/>
            <person name="Bruggmann R."/>
            <person name="Turlings T.C.J."/>
        </authorList>
    </citation>
    <scope>NUCLEOTIDE SEQUENCE [LARGE SCALE GENOMIC DNA]</scope>
    <source>
        <strain evidence="1 2">MEX47-22</strain>
    </source>
</reference>
<dbReference type="AlphaFoldDB" id="A0A4R4IWL5"/>
<proteinExistence type="predicted"/>
<accession>A0A4R4IWL5</accession>
<dbReference type="RefSeq" id="WP_205080627.1">
    <property type="nucleotide sequence ID" value="NZ_CAWOLF010000032.1"/>
</dbReference>
<evidence type="ECO:0000313" key="1">
    <source>
        <dbReference type="EMBL" id="TDB45327.1"/>
    </source>
</evidence>
<sequence length="92" mass="9842">MVSQAANTQAKIGFANRAKTPVTDRFIAMLKTTETALSDTTSNKPVVSIGKLSVQSVRCLSSEADNITAQASNYVRGWPCQGMQPQAMPVKP</sequence>